<dbReference type="OrthoDB" id="9789947at2"/>
<dbReference type="InterPro" id="IPR052703">
    <property type="entry name" value="Aromatic_CoA_ox/epox"/>
</dbReference>
<dbReference type="Pfam" id="PF05138">
    <property type="entry name" value="PaaA_PaaC"/>
    <property type="match status" value="1"/>
</dbReference>
<accession>A0A5B8FH27</accession>
<dbReference type="PANTHER" id="PTHR30458">
    <property type="entry name" value="PHENYLACETIC ACID DEGRADATION PROTEIN PAA"/>
    <property type="match status" value="1"/>
</dbReference>
<dbReference type="InterPro" id="IPR009078">
    <property type="entry name" value="Ferritin-like_SF"/>
</dbReference>
<dbReference type="InterPro" id="IPR007814">
    <property type="entry name" value="PaaA_PaaC"/>
</dbReference>
<sequence length="249" mass="27706">MEPFVTFCLRMGDNALILGQRTAEWCGHAPILEEDIAFANMGLDLIGQTRLWYALACAAEGDTRTPDDLAFLRGEREFLNTQLVEQPSPDFGHALMRQYLFDAWHLPMLDALTASTHEGVRDLAQKSVKEVRYHIERSRDLILRLGDGTPESHARMQAALEALWPFTTDLLETDAADDALRADGTLPDPDPVRAAFAAETAATFARATLTLPEPRLTRRGGRQGLHSEHMGYLLAEMQSLPRSHPGASW</sequence>
<dbReference type="GO" id="GO:0010124">
    <property type="term" value="P:phenylacetate catabolic process"/>
    <property type="evidence" value="ECO:0007669"/>
    <property type="project" value="InterPro"/>
</dbReference>
<keyword evidence="2" id="KW-1185">Reference proteome</keyword>
<dbReference type="InterPro" id="IPR012347">
    <property type="entry name" value="Ferritin-like"/>
</dbReference>
<evidence type="ECO:0000313" key="2">
    <source>
        <dbReference type="Proteomes" id="UP000305888"/>
    </source>
</evidence>
<organism evidence="1 2">
    <name type="scientific">Paroceanicella profunda</name>
    <dbReference type="NCBI Taxonomy" id="2579971"/>
    <lineage>
        <taxon>Bacteria</taxon>
        <taxon>Pseudomonadati</taxon>
        <taxon>Pseudomonadota</taxon>
        <taxon>Alphaproteobacteria</taxon>
        <taxon>Rhodobacterales</taxon>
        <taxon>Paracoccaceae</taxon>
        <taxon>Paroceanicella</taxon>
    </lineage>
</organism>
<gene>
    <name evidence="1" type="primary">paaC</name>
    <name evidence="1" type="ORF">FDP22_09175</name>
</gene>
<dbReference type="KEGG" id="ppru:FDP22_09175"/>
<reference evidence="1 2" key="1">
    <citation type="submission" date="2019-06" db="EMBL/GenBank/DDBJ databases">
        <title>Genome sequence of Rhodobacteraceae bacterium D4M1.</title>
        <authorList>
            <person name="Cao J."/>
        </authorList>
    </citation>
    <scope>NUCLEOTIDE SEQUENCE [LARGE SCALE GENOMIC DNA]</scope>
    <source>
        <strain evidence="1 2">D4M1</strain>
    </source>
</reference>
<dbReference type="GO" id="GO:0005829">
    <property type="term" value="C:cytosol"/>
    <property type="evidence" value="ECO:0007669"/>
    <property type="project" value="TreeGrafter"/>
</dbReference>
<dbReference type="AlphaFoldDB" id="A0A5B8FH27"/>
<dbReference type="NCBIfam" id="TIGR02158">
    <property type="entry name" value="PA_CoA_Oxy3"/>
    <property type="match status" value="1"/>
</dbReference>
<name>A0A5B8FH27_9RHOB</name>
<dbReference type="InterPro" id="IPR011882">
    <property type="entry name" value="PaaC"/>
</dbReference>
<dbReference type="RefSeq" id="WP_138572017.1">
    <property type="nucleotide sequence ID" value="NZ_CP040818.1"/>
</dbReference>
<dbReference type="PANTHER" id="PTHR30458:SF0">
    <property type="entry name" value="1,2-PHENYLACETYL-COA EPOXIDASE, SUBUNIT C"/>
    <property type="match status" value="1"/>
</dbReference>
<dbReference type="EMBL" id="CP040818">
    <property type="protein sequence ID" value="QDL91931.1"/>
    <property type="molecule type" value="Genomic_DNA"/>
</dbReference>
<dbReference type="PIRSF" id="PIRSF037834">
    <property type="entry name" value="PA_CoA_Oase3"/>
    <property type="match status" value="1"/>
</dbReference>
<dbReference type="Proteomes" id="UP000305888">
    <property type="component" value="Chromosome"/>
</dbReference>
<dbReference type="Gene3D" id="1.20.1260.10">
    <property type="match status" value="1"/>
</dbReference>
<evidence type="ECO:0000313" key="1">
    <source>
        <dbReference type="EMBL" id="QDL91931.1"/>
    </source>
</evidence>
<proteinExistence type="predicted"/>
<protein>
    <submittedName>
        <fullName evidence="1">Phenylacetate-CoA oxygenase subunit PaaC</fullName>
    </submittedName>
</protein>
<dbReference type="SUPFAM" id="SSF47240">
    <property type="entry name" value="Ferritin-like"/>
    <property type="match status" value="1"/>
</dbReference>